<keyword evidence="5 7" id="KW-0460">Magnesium</keyword>
<dbReference type="OrthoDB" id="9764035at2"/>
<dbReference type="InterPro" id="IPR002586">
    <property type="entry name" value="CobQ/CobB/MinD/ParA_Nub-bd_dom"/>
</dbReference>
<evidence type="ECO:0000313" key="10">
    <source>
        <dbReference type="EMBL" id="SHK53256.1"/>
    </source>
</evidence>
<keyword evidence="4 7" id="KW-0067">ATP-binding</keyword>
<proteinExistence type="inferred from homology"/>
<evidence type="ECO:0000256" key="4">
    <source>
        <dbReference type="ARBA" id="ARBA00022840"/>
    </source>
</evidence>
<sequence>MKKVVIAGTSSGVGKTTLSIGLMRAIKNRNLKVQPFKIGPDYIDTAYHSFAANRKSRNLDSYMLTEEKIKYLFNKNSKNSDISIVEGVMGLYDGYGTDIDSHSTSYMSKLLKAPVILVIDGSNMSSSAAALVLGYKSIDEDVNLKGVIVNKLSSESHFNLIKESVEKYTGVKVLGYMPKNLDFSIESRHLGLIQALEMQDLDSKLDSLANELEKYIDIDEVVKISESEELKSTFEVNLKSYEGITLGVAYDKAFNFYYEDNIDLLEELGVNVVKFSPLKDSQIPNCDALYIGGGYPEVFANDLEKNISMRESIKKAYEQGMPIYAECGGLMYLGEAIEDLNGNIYEMTKVLAGKSKMTKNLQSFGYCVGIAKEDNLIAKKDNRILGHEFHHSKFISNEKSVYYMKKENLQGEEIKSWNGGYSKGNVLASYLHIHFYNNLDVVSNFLDKTYEKIRY</sequence>
<dbReference type="GO" id="GO:0009236">
    <property type="term" value="P:cobalamin biosynthetic process"/>
    <property type="evidence" value="ECO:0007669"/>
    <property type="project" value="UniProtKB-UniRule"/>
</dbReference>
<comment type="function">
    <text evidence="7">Catalyzes the ATP-dependent amidation of the two carboxylate groups at positions a and c of cobyrinate, using either L-glutamine or ammonia as the nitrogen source.</text>
</comment>
<evidence type="ECO:0000256" key="7">
    <source>
        <dbReference type="HAMAP-Rule" id="MF_00027"/>
    </source>
</evidence>
<keyword evidence="3 7" id="KW-0547">Nucleotide-binding</keyword>
<evidence type="ECO:0000259" key="8">
    <source>
        <dbReference type="Pfam" id="PF01656"/>
    </source>
</evidence>
<dbReference type="Gene3D" id="3.40.50.300">
    <property type="entry name" value="P-loop containing nucleotide triphosphate hydrolases"/>
    <property type="match status" value="2"/>
</dbReference>
<comment type="cofactor">
    <cofactor evidence="1 7">
        <name>Mg(2+)</name>
        <dbReference type="ChEBI" id="CHEBI:18420"/>
    </cofactor>
</comment>
<evidence type="ECO:0000256" key="2">
    <source>
        <dbReference type="ARBA" id="ARBA00022598"/>
    </source>
</evidence>
<feature type="active site" description="Nucleophile" evidence="7">
    <location>
        <position position="327"/>
    </location>
</feature>
<dbReference type="SUPFAM" id="SSF52317">
    <property type="entry name" value="Class I glutamine amidotransferase-like"/>
    <property type="match status" value="1"/>
</dbReference>
<dbReference type="NCBIfam" id="TIGR00379">
    <property type="entry name" value="cobB"/>
    <property type="match status" value="1"/>
</dbReference>
<reference evidence="10 11" key="1">
    <citation type="submission" date="2016-11" db="EMBL/GenBank/DDBJ databases">
        <authorList>
            <person name="Jaros S."/>
            <person name="Januszkiewicz K."/>
            <person name="Wedrychowicz H."/>
        </authorList>
    </citation>
    <scope>NUCLEOTIDE SEQUENCE [LARGE SCALE GENOMIC DNA]</scope>
    <source>
        <strain evidence="10 11">DSM 21758</strain>
    </source>
</reference>
<dbReference type="CDD" id="cd05388">
    <property type="entry name" value="CobB_N"/>
    <property type="match status" value="1"/>
</dbReference>
<dbReference type="PROSITE" id="PS51273">
    <property type="entry name" value="GATASE_TYPE_1"/>
    <property type="match status" value="1"/>
</dbReference>
<dbReference type="InterPro" id="IPR011698">
    <property type="entry name" value="GATase_3"/>
</dbReference>
<organism evidence="10 11">
    <name type="scientific">Clostridium cavendishii DSM 21758</name>
    <dbReference type="NCBI Taxonomy" id="1121302"/>
    <lineage>
        <taxon>Bacteria</taxon>
        <taxon>Bacillati</taxon>
        <taxon>Bacillota</taxon>
        <taxon>Clostridia</taxon>
        <taxon>Eubacteriales</taxon>
        <taxon>Clostridiaceae</taxon>
        <taxon>Clostridium</taxon>
    </lineage>
</organism>
<evidence type="ECO:0000313" key="11">
    <source>
        <dbReference type="Proteomes" id="UP000184310"/>
    </source>
</evidence>
<dbReference type="RefSeq" id="WP_072992304.1">
    <property type="nucleotide sequence ID" value="NZ_FQZB01000019.1"/>
</dbReference>
<dbReference type="UniPathway" id="UPA00148">
    <property type="reaction ID" value="UER00231"/>
</dbReference>
<accession>A0A1M6T8P0</accession>
<comment type="miscellaneous">
    <text evidence="7">The a and c carboxylates of cobyrinate are activated for nucleophilic attack via formation of a phosphorylated intermediate by ATP. CbiA catalyzes first the amidation of the c-carboxylate, and then that of the a-carboxylate.</text>
</comment>
<keyword evidence="11" id="KW-1185">Reference proteome</keyword>
<dbReference type="STRING" id="1121302.SAMN02745163_03984"/>
<name>A0A1M6T8P0_9CLOT</name>
<dbReference type="NCBIfam" id="NF002204">
    <property type="entry name" value="PRK01077.1"/>
    <property type="match status" value="1"/>
</dbReference>
<evidence type="ECO:0000256" key="3">
    <source>
        <dbReference type="ARBA" id="ARBA00022741"/>
    </source>
</evidence>
<dbReference type="InterPro" id="IPR029062">
    <property type="entry name" value="Class_I_gatase-like"/>
</dbReference>
<dbReference type="EC" id="6.3.5.11" evidence="7"/>
<dbReference type="Gene3D" id="3.40.50.880">
    <property type="match status" value="1"/>
</dbReference>
<protein>
    <recommendedName>
        <fullName evidence="7">Cobyrinate a,c-diamide synthase</fullName>
        <ecNumber evidence="7">6.3.5.11</ecNumber>
    </recommendedName>
    <alternativeName>
        <fullName evidence="7">Cobyrinic acid a,c-diamide synthetase</fullName>
    </alternativeName>
</protein>
<dbReference type="AlphaFoldDB" id="A0A1M6T8P0"/>
<comment type="pathway">
    <text evidence="7">Cofactor biosynthesis; adenosylcobalamin biosynthesis; cob(II)yrinate a,c-diamide from sirohydrochlorin (anaerobic route): step 10/10.</text>
</comment>
<gene>
    <name evidence="7" type="primary">cbiA</name>
    <name evidence="10" type="ORF">SAMN02745163_03984</name>
</gene>
<dbReference type="InterPro" id="IPR004484">
    <property type="entry name" value="CbiA/CobB_synth"/>
</dbReference>
<dbReference type="PROSITE" id="PS51274">
    <property type="entry name" value="GATASE_COBBQ"/>
    <property type="match status" value="1"/>
</dbReference>
<dbReference type="EMBL" id="FQZB01000019">
    <property type="protein sequence ID" value="SHK53256.1"/>
    <property type="molecule type" value="Genomic_DNA"/>
</dbReference>
<dbReference type="HAMAP" id="MF_00027">
    <property type="entry name" value="CobB_CbiA"/>
    <property type="match status" value="1"/>
</dbReference>
<dbReference type="SUPFAM" id="SSF52540">
    <property type="entry name" value="P-loop containing nucleoside triphosphate hydrolases"/>
    <property type="match status" value="1"/>
</dbReference>
<dbReference type="Pfam" id="PF07685">
    <property type="entry name" value="GATase_3"/>
    <property type="match status" value="1"/>
</dbReference>
<dbReference type="CDD" id="cd03130">
    <property type="entry name" value="GATase1_CobB"/>
    <property type="match status" value="1"/>
</dbReference>
<evidence type="ECO:0000256" key="1">
    <source>
        <dbReference type="ARBA" id="ARBA00001946"/>
    </source>
</evidence>
<keyword evidence="6 7" id="KW-0315">Glutamine amidotransferase</keyword>
<evidence type="ECO:0000256" key="6">
    <source>
        <dbReference type="ARBA" id="ARBA00022962"/>
    </source>
</evidence>
<dbReference type="GO" id="GO:0005524">
    <property type="term" value="F:ATP binding"/>
    <property type="evidence" value="ECO:0007669"/>
    <property type="project" value="UniProtKB-UniRule"/>
</dbReference>
<comment type="similarity">
    <text evidence="7">Belongs to the CobB/CbiA family.</text>
</comment>
<comment type="domain">
    <text evidence="7">Comprises of two domains. The C-terminal domain contains the binding site for glutamine and catalyzes the hydrolysis of this substrate to glutamate and ammonia. The N-terminal domain is anticipated to bind ATP and cobyrinate and catalyzes the ultimate synthesis of the diamide product. The ammonia produced via the glutaminase domain is probably translocated to the adjacent domain via a molecular tunnel, where it reacts with an activated intermediate.</text>
</comment>
<comment type="catalytic activity">
    <reaction evidence="7">
        <text>cob(II)yrinate + 2 L-glutamine + 2 ATP + 2 H2O = cob(II)yrinate a,c diamide + 2 L-glutamate + 2 ADP + 2 phosphate + 2 H(+)</text>
        <dbReference type="Rhea" id="RHEA:26289"/>
        <dbReference type="ChEBI" id="CHEBI:15377"/>
        <dbReference type="ChEBI" id="CHEBI:15378"/>
        <dbReference type="ChEBI" id="CHEBI:29985"/>
        <dbReference type="ChEBI" id="CHEBI:30616"/>
        <dbReference type="ChEBI" id="CHEBI:43474"/>
        <dbReference type="ChEBI" id="CHEBI:58359"/>
        <dbReference type="ChEBI" id="CHEBI:58537"/>
        <dbReference type="ChEBI" id="CHEBI:58894"/>
        <dbReference type="ChEBI" id="CHEBI:456216"/>
        <dbReference type="EC" id="6.3.5.11"/>
    </reaction>
</comment>
<dbReference type="Pfam" id="PF01656">
    <property type="entry name" value="CbiA"/>
    <property type="match status" value="1"/>
</dbReference>
<evidence type="ECO:0000256" key="5">
    <source>
        <dbReference type="ARBA" id="ARBA00022842"/>
    </source>
</evidence>
<feature type="site" description="Increases nucleophilicity of active site Cys" evidence="7">
    <location>
        <position position="432"/>
    </location>
</feature>
<dbReference type="PANTHER" id="PTHR43873:SF1">
    <property type="entry name" value="COBYRINATE A,C-DIAMIDE SYNTHASE"/>
    <property type="match status" value="1"/>
</dbReference>
<keyword evidence="2 7" id="KW-0436">Ligase</keyword>
<evidence type="ECO:0000259" key="9">
    <source>
        <dbReference type="Pfam" id="PF07685"/>
    </source>
</evidence>
<dbReference type="GO" id="GO:0042242">
    <property type="term" value="F:cobyrinic acid a,c-diamide synthase activity"/>
    <property type="evidence" value="ECO:0007669"/>
    <property type="project" value="UniProtKB-UniRule"/>
</dbReference>
<feature type="domain" description="CobQ/CobB/MinD/ParA nucleotide binding" evidence="8">
    <location>
        <begin position="4"/>
        <end position="187"/>
    </location>
</feature>
<keyword evidence="7" id="KW-0169">Cobalamin biosynthesis</keyword>
<dbReference type="Proteomes" id="UP000184310">
    <property type="component" value="Unassembled WGS sequence"/>
</dbReference>
<dbReference type="InterPro" id="IPR027417">
    <property type="entry name" value="P-loop_NTPase"/>
</dbReference>
<dbReference type="PANTHER" id="PTHR43873">
    <property type="entry name" value="COBYRINATE A,C-DIAMIDE SYNTHASE"/>
    <property type="match status" value="1"/>
</dbReference>
<feature type="domain" description="CobB/CobQ-like glutamine amidotransferase" evidence="9">
    <location>
        <begin position="246"/>
        <end position="438"/>
    </location>
</feature>